<keyword evidence="2" id="KW-1133">Transmembrane helix</keyword>
<feature type="transmembrane region" description="Helical" evidence="2">
    <location>
        <begin position="63"/>
        <end position="89"/>
    </location>
</feature>
<evidence type="ECO:0000313" key="4">
    <source>
        <dbReference type="Proteomes" id="UP001196565"/>
    </source>
</evidence>
<evidence type="ECO:0000256" key="2">
    <source>
        <dbReference type="SAM" id="Phobius"/>
    </source>
</evidence>
<feature type="transmembrane region" description="Helical" evidence="2">
    <location>
        <begin position="109"/>
        <end position="128"/>
    </location>
</feature>
<gene>
    <name evidence="3" type="ORF">KPL78_05395</name>
</gene>
<evidence type="ECO:0000256" key="1">
    <source>
        <dbReference type="SAM" id="MobiDB-lite"/>
    </source>
</evidence>
<name>A0ABS7A4S3_9PROT</name>
<protein>
    <submittedName>
        <fullName evidence="3">Uncharacterized protein</fullName>
    </submittedName>
</protein>
<proteinExistence type="predicted"/>
<keyword evidence="4" id="KW-1185">Reference proteome</keyword>
<dbReference type="EMBL" id="JAHYBZ010000002">
    <property type="protein sequence ID" value="MBW6397273.1"/>
    <property type="molecule type" value="Genomic_DNA"/>
</dbReference>
<evidence type="ECO:0000313" key="3">
    <source>
        <dbReference type="EMBL" id="MBW6397273.1"/>
    </source>
</evidence>
<dbReference type="Proteomes" id="UP001196565">
    <property type="component" value="Unassembled WGS sequence"/>
</dbReference>
<dbReference type="RefSeq" id="WP_219761898.1">
    <property type="nucleotide sequence ID" value="NZ_JAHYBZ010000002.1"/>
</dbReference>
<feature type="transmembrane region" description="Helical" evidence="2">
    <location>
        <begin position="32"/>
        <end position="51"/>
    </location>
</feature>
<keyword evidence="2" id="KW-0472">Membrane</keyword>
<comment type="caution">
    <text evidence="3">The sequence shown here is derived from an EMBL/GenBank/DDBJ whole genome shotgun (WGS) entry which is preliminary data.</text>
</comment>
<organism evidence="3 4">
    <name type="scientific">Roseomonas alba</name>
    <dbReference type="NCBI Taxonomy" id="2846776"/>
    <lineage>
        <taxon>Bacteria</taxon>
        <taxon>Pseudomonadati</taxon>
        <taxon>Pseudomonadota</taxon>
        <taxon>Alphaproteobacteria</taxon>
        <taxon>Acetobacterales</taxon>
        <taxon>Roseomonadaceae</taxon>
        <taxon>Roseomonas</taxon>
    </lineage>
</organism>
<keyword evidence="2" id="KW-0812">Transmembrane</keyword>
<accession>A0ABS7A4S3</accession>
<feature type="region of interest" description="Disordered" evidence="1">
    <location>
        <begin position="1"/>
        <end position="26"/>
    </location>
</feature>
<reference evidence="3 4" key="1">
    <citation type="submission" date="2021-07" db="EMBL/GenBank/DDBJ databases">
        <authorList>
            <person name="So Y."/>
        </authorList>
    </citation>
    <scope>NUCLEOTIDE SEQUENCE [LARGE SCALE GENOMIC DNA]</scope>
    <source>
        <strain evidence="3 4">HJA6</strain>
    </source>
</reference>
<sequence length="162" mass="16897">MADQRLPVDPWPLLPRRLGPGESRSTTEPAEAAFTAAAVLAGLFLLLRWITPGLALAPELARLVALLGCLGGMTLAAVLMALLVGAAFATPMMPMAGPLKTVGLAIFDHMVHLALVLTIAGLVGLLVLHGPGSNLAALFVGQALLLWLCHRTRLWLSGRSAA</sequence>